<dbReference type="OrthoDB" id="445695at2759"/>
<organism evidence="2 3">
    <name type="scientific">Armadillidium nasatum</name>
    <dbReference type="NCBI Taxonomy" id="96803"/>
    <lineage>
        <taxon>Eukaryota</taxon>
        <taxon>Metazoa</taxon>
        <taxon>Ecdysozoa</taxon>
        <taxon>Arthropoda</taxon>
        <taxon>Crustacea</taxon>
        <taxon>Multicrustacea</taxon>
        <taxon>Malacostraca</taxon>
        <taxon>Eumalacostraca</taxon>
        <taxon>Peracarida</taxon>
        <taxon>Isopoda</taxon>
        <taxon>Oniscidea</taxon>
        <taxon>Crinocheta</taxon>
        <taxon>Armadillidiidae</taxon>
        <taxon>Armadillidium</taxon>
    </lineage>
</organism>
<proteinExistence type="predicted"/>
<dbReference type="AlphaFoldDB" id="A0A5N5TLX7"/>
<feature type="non-terminal residue" evidence="2">
    <location>
        <position position="1"/>
    </location>
</feature>
<evidence type="ECO:0000313" key="2">
    <source>
        <dbReference type="EMBL" id="KAB7507149.1"/>
    </source>
</evidence>
<accession>A0A5N5TLX7</accession>
<keyword evidence="1" id="KW-0812">Transmembrane</keyword>
<protein>
    <submittedName>
        <fullName evidence="2">Uncharacterized protein</fullName>
    </submittedName>
</protein>
<dbReference type="Proteomes" id="UP000326759">
    <property type="component" value="Unassembled WGS sequence"/>
</dbReference>
<feature type="transmembrane region" description="Helical" evidence="1">
    <location>
        <begin position="223"/>
        <end position="247"/>
    </location>
</feature>
<evidence type="ECO:0000313" key="3">
    <source>
        <dbReference type="Proteomes" id="UP000326759"/>
    </source>
</evidence>
<evidence type="ECO:0000256" key="1">
    <source>
        <dbReference type="SAM" id="Phobius"/>
    </source>
</evidence>
<keyword evidence="1" id="KW-1133">Transmembrane helix</keyword>
<comment type="caution">
    <text evidence="2">The sequence shown here is derived from an EMBL/GenBank/DDBJ whole genome shotgun (WGS) entry which is preliminary data.</text>
</comment>
<name>A0A5N5TLX7_9CRUS</name>
<keyword evidence="3" id="KW-1185">Reference proteome</keyword>
<keyword evidence="1" id="KW-0472">Membrane</keyword>
<dbReference type="EMBL" id="SEYY01000479">
    <property type="protein sequence ID" value="KAB7507149.1"/>
    <property type="molecule type" value="Genomic_DNA"/>
</dbReference>
<sequence>TLPRPNGRAGRSYVTPNIGVQMKSQEILPQHDSSIGVTSVRRNSFGGDRNCGFASLRGLSGPGAVGTGMVTFKDLKDYKETSLGGPITVGTFPVVASISNEPLLNRTSSYKQVSIGDTTTFKSDQPLTNSNPGIFKDYANFSNFKERSVETEESFNKDNQISSGMAGVVGYKSSTTPTINHRSRAAARYQVSEYSFEQEHPDSPFSDERDSEEKKKVWTIYTWRHWCVLAAVLILSGSVVLAVALPLTVKHKLSSKAAQTAAIDRT</sequence>
<reference evidence="2 3" key="1">
    <citation type="journal article" date="2019" name="PLoS Biol.">
        <title>Sex chromosomes control vertical transmission of feminizing Wolbachia symbionts in an isopod.</title>
        <authorList>
            <person name="Becking T."/>
            <person name="Chebbi M.A."/>
            <person name="Giraud I."/>
            <person name="Moumen B."/>
            <person name="Laverre T."/>
            <person name="Caubet Y."/>
            <person name="Peccoud J."/>
            <person name="Gilbert C."/>
            <person name="Cordaux R."/>
        </authorList>
    </citation>
    <scope>NUCLEOTIDE SEQUENCE [LARGE SCALE GENOMIC DNA]</scope>
    <source>
        <strain evidence="2">ANa2</strain>
        <tissue evidence="2">Whole body excluding digestive tract and cuticle</tissue>
    </source>
</reference>
<gene>
    <name evidence="2" type="ORF">Anas_03930</name>
</gene>